<dbReference type="PANTHER" id="PTHR45023:SF4">
    <property type="entry name" value="GLYCINE-RICH PROTEIN-RELATED"/>
    <property type="match status" value="1"/>
</dbReference>
<evidence type="ECO:0000313" key="3">
    <source>
        <dbReference type="EMBL" id="CRZ09427.1"/>
    </source>
</evidence>
<sequence length="323" mass="36014">MAVTKGGRAAGQANFKLYEDVSLCQAYVLVSDEAASLGSDQTGWEFWLKVTDEFDRIVAAESHGFVVPETTLSGSDRNASSCKNRFNGTIQKVVNKFVACLTKSMKVFRSGWGLYDYKLEAKKYFCEEEKKAFKFEVCYDILKKLPKFKVPVEDLPENVRTALNLSDEPGGAGEVVSSLTRSERSESTRAGRPNIAGQRAAKLPKLDQSSAQEDLVARLIRVQRRNLELNEEKGALLQELTQCLLDKNAIQFFSRLPPGDNRATQFNEVMADTYLAQAKLKLAQINQQCIRFADADHSSLYATEERGDANLLLNVNSSTVQEE</sequence>
<proteinExistence type="predicted"/>
<name>A0A0H5R6M0_9EUKA</name>
<evidence type="ECO:0000256" key="2">
    <source>
        <dbReference type="SAM" id="MobiDB-lite"/>
    </source>
</evidence>
<evidence type="ECO:0000256" key="1">
    <source>
        <dbReference type="SAM" id="Coils"/>
    </source>
</evidence>
<reference evidence="3" key="1">
    <citation type="submission" date="2015-04" db="EMBL/GenBank/DDBJ databases">
        <title>The genome sequence of the plant pathogenic Rhizarian Plasmodiophora brassicae reveals insights in its biotrophic life cycle and the origin of chitin synthesis.</title>
        <authorList>
            <person name="Schwelm A."/>
            <person name="Fogelqvist J."/>
            <person name="Knaust A."/>
            <person name="Julke S."/>
            <person name="Lilja T."/>
            <person name="Dhandapani V."/>
            <person name="Bonilla-Rosso G."/>
            <person name="Karlsson M."/>
            <person name="Shevchenko A."/>
            <person name="Choi S.R."/>
            <person name="Kim H.G."/>
            <person name="Park J.Y."/>
            <person name="Lim Y.P."/>
            <person name="Ludwig-Muller J."/>
            <person name="Dixelius C."/>
        </authorList>
    </citation>
    <scope>NUCLEOTIDE SEQUENCE</scope>
    <source>
        <tissue evidence="3">Potato root galls</tissue>
    </source>
</reference>
<organism evidence="3">
    <name type="scientific">Spongospora subterranea</name>
    <dbReference type="NCBI Taxonomy" id="70186"/>
    <lineage>
        <taxon>Eukaryota</taxon>
        <taxon>Sar</taxon>
        <taxon>Rhizaria</taxon>
        <taxon>Endomyxa</taxon>
        <taxon>Phytomyxea</taxon>
        <taxon>Plasmodiophorida</taxon>
        <taxon>Plasmodiophoridae</taxon>
        <taxon>Spongospora</taxon>
    </lineage>
</organism>
<dbReference type="EMBL" id="HACM01008985">
    <property type="protein sequence ID" value="CRZ09427.1"/>
    <property type="molecule type" value="Transcribed_RNA"/>
</dbReference>
<feature type="region of interest" description="Disordered" evidence="2">
    <location>
        <begin position="163"/>
        <end position="207"/>
    </location>
</feature>
<keyword evidence="1" id="KW-0175">Coiled coil</keyword>
<feature type="coiled-coil region" evidence="1">
    <location>
        <begin position="212"/>
        <end position="239"/>
    </location>
</feature>
<protein>
    <submittedName>
        <fullName evidence="3">Uncharacterized protein</fullName>
    </submittedName>
</protein>
<dbReference type="PANTHER" id="PTHR45023">
    <property type="match status" value="1"/>
</dbReference>
<accession>A0A0H5R6M0</accession>
<dbReference type="AlphaFoldDB" id="A0A0H5R6M0"/>